<dbReference type="Proteomes" id="UP000198928">
    <property type="component" value="Unassembled WGS sequence"/>
</dbReference>
<dbReference type="RefSeq" id="WP_093852212.1">
    <property type="nucleotide sequence ID" value="NZ_FOSG01000027.1"/>
</dbReference>
<reference evidence="3" key="1">
    <citation type="submission" date="2016-10" db="EMBL/GenBank/DDBJ databases">
        <authorList>
            <person name="Varghese N."/>
            <person name="Submissions S."/>
        </authorList>
    </citation>
    <scope>NUCLEOTIDE SEQUENCE [LARGE SCALE GENOMIC DNA]</scope>
    <source>
        <strain evidence="3">PL19</strain>
    </source>
</reference>
<dbReference type="OrthoDB" id="10006578at2"/>
<feature type="region of interest" description="Disordered" evidence="1">
    <location>
        <begin position="104"/>
        <end position="128"/>
    </location>
</feature>
<name>A0A1I4KM54_9ACTN</name>
<feature type="compositionally biased region" description="Pro residues" evidence="1">
    <location>
        <begin position="105"/>
        <end position="122"/>
    </location>
</feature>
<dbReference type="EMBL" id="FOSG01000027">
    <property type="protein sequence ID" value="SFL79858.1"/>
    <property type="molecule type" value="Genomic_DNA"/>
</dbReference>
<evidence type="ECO:0000313" key="3">
    <source>
        <dbReference type="Proteomes" id="UP000198928"/>
    </source>
</evidence>
<accession>A0A1I4KM54</accession>
<dbReference type="AlphaFoldDB" id="A0A1I4KM54"/>
<sequence length="128" mass="13773">MSGRWPAAYRAEAVAYLRTPRPRMFHLGDCFSVHAGEVQWWAGERAVRIAASLGPDDPGAAARFLAWGHEAAADRTNRLLRAGRAVVYSHTGAECLWEISLRPVPQDPVPQDPVPGRGPEPGPGGGVP</sequence>
<gene>
    <name evidence="2" type="ORF">SAMN05192584_12759</name>
</gene>
<proteinExistence type="predicted"/>
<evidence type="ECO:0000256" key="1">
    <source>
        <dbReference type="SAM" id="MobiDB-lite"/>
    </source>
</evidence>
<organism evidence="2 3">
    <name type="scientific">Streptomyces pini</name>
    <dbReference type="NCBI Taxonomy" id="1520580"/>
    <lineage>
        <taxon>Bacteria</taxon>
        <taxon>Bacillati</taxon>
        <taxon>Actinomycetota</taxon>
        <taxon>Actinomycetes</taxon>
        <taxon>Kitasatosporales</taxon>
        <taxon>Streptomycetaceae</taxon>
        <taxon>Streptomyces</taxon>
    </lineage>
</organism>
<keyword evidence="3" id="KW-1185">Reference proteome</keyword>
<evidence type="ECO:0000313" key="2">
    <source>
        <dbReference type="EMBL" id="SFL79858.1"/>
    </source>
</evidence>
<protein>
    <submittedName>
        <fullName evidence="2">Uncharacterized protein</fullName>
    </submittedName>
</protein>